<proteinExistence type="predicted"/>
<name>A0A7C2VCZ0_9CREN</name>
<accession>A0A7C2VCZ0</accession>
<dbReference type="Gene3D" id="3.40.50.1100">
    <property type="match status" value="2"/>
</dbReference>
<organism evidence="2">
    <name type="scientific">Ignisphaera aggregans</name>
    <dbReference type="NCBI Taxonomy" id="334771"/>
    <lineage>
        <taxon>Archaea</taxon>
        <taxon>Thermoproteota</taxon>
        <taxon>Thermoprotei</taxon>
        <taxon>Desulfurococcales</taxon>
        <taxon>Desulfurococcaceae</taxon>
        <taxon>Ignisphaera</taxon>
    </lineage>
</organism>
<dbReference type="InterPro" id="IPR036052">
    <property type="entry name" value="TrpB-like_PALP_sf"/>
</dbReference>
<reference evidence="2" key="1">
    <citation type="journal article" date="2020" name="mSystems">
        <title>Genome- and Community-Level Interaction Insights into Carbon Utilization and Element Cycling Functions of Hydrothermarchaeota in Hydrothermal Sediment.</title>
        <authorList>
            <person name="Zhou Z."/>
            <person name="Liu Y."/>
            <person name="Xu W."/>
            <person name="Pan J."/>
            <person name="Luo Z.H."/>
            <person name="Li M."/>
        </authorList>
    </citation>
    <scope>NUCLEOTIDE SEQUENCE [LARGE SCALE GENOMIC DNA]</scope>
    <source>
        <strain evidence="2">SpSt-16</strain>
    </source>
</reference>
<comment type="caution">
    <text evidence="2">The sequence shown here is derived from an EMBL/GenBank/DDBJ whole genome shotgun (WGS) entry which is preliminary data.</text>
</comment>
<dbReference type="SUPFAM" id="SSF53686">
    <property type="entry name" value="Tryptophan synthase beta subunit-like PLP-dependent enzymes"/>
    <property type="match status" value="1"/>
</dbReference>
<feature type="domain" description="Tryptophan synthase beta chain-like PALP" evidence="1">
    <location>
        <begin position="68"/>
        <end position="285"/>
    </location>
</feature>
<dbReference type="Pfam" id="PF00291">
    <property type="entry name" value="PALP"/>
    <property type="match status" value="1"/>
</dbReference>
<evidence type="ECO:0000313" key="2">
    <source>
        <dbReference type="EMBL" id="HEW52673.1"/>
    </source>
</evidence>
<sequence length="369" mass="40629">MDSDHMFLLQCIGCGYAFQSTTPLVSLCPRCGGVLAVEYPNTLFKVNRKEGSIWRYSQLLPSFSSRVSLGEGLTPIAKVGDVFVKNERFNPTGSYSDRASAIIASYVRSIGAQSVKVAYAKDFTRSIIHYLDVVGAKARIFSPTFSAVELEDLVFFASKGLELEKVKSSNDLFVDYVNPLTIEGLKTIAFEIYEKRPRAEKIVVPAETGLLALSIVKGLGDIGEEARESYEVVATTIKGHNAVLLHNIKGIRVIEVGEDEFYEAFKRLVDKGFKTKPLAATSFYIAESLGNAVAIVTMGYRSSSTSRSAVKEAYSRNSLTQRSCYSIRDMERTACLHTKGCLQSHQRNGDETRSLLHHNSAGETQSKAL</sequence>
<dbReference type="AlphaFoldDB" id="A0A7C2VCZ0"/>
<protein>
    <submittedName>
        <fullName evidence="2">Pyridoxal-phosphate dependent enzyme</fullName>
    </submittedName>
</protein>
<gene>
    <name evidence="2" type="ORF">ENO77_00585</name>
</gene>
<dbReference type="EMBL" id="DSGT01000002">
    <property type="protein sequence ID" value="HEW52673.1"/>
    <property type="molecule type" value="Genomic_DNA"/>
</dbReference>
<dbReference type="InterPro" id="IPR001926">
    <property type="entry name" value="TrpB-like_PALP"/>
</dbReference>
<evidence type="ECO:0000259" key="1">
    <source>
        <dbReference type="Pfam" id="PF00291"/>
    </source>
</evidence>